<dbReference type="PANTHER" id="PTHR33751">
    <property type="entry name" value="CBB3-TYPE CYTOCHROME C OXIDASE SUBUNIT FIXP"/>
    <property type="match status" value="1"/>
</dbReference>
<dbReference type="Gene3D" id="1.10.760.10">
    <property type="entry name" value="Cytochrome c-like domain"/>
    <property type="match status" value="2"/>
</dbReference>
<evidence type="ECO:0000256" key="1">
    <source>
        <dbReference type="ARBA" id="ARBA00022448"/>
    </source>
</evidence>
<evidence type="ECO:0000256" key="3">
    <source>
        <dbReference type="ARBA" id="ARBA00022723"/>
    </source>
</evidence>
<keyword evidence="2 6" id="KW-0349">Heme</keyword>
<evidence type="ECO:0000256" key="8">
    <source>
        <dbReference type="SAM" id="SignalP"/>
    </source>
</evidence>
<dbReference type="Pfam" id="PF09459">
    <property type="entry name" value="EB_dh"/>
    <property type="match status" value="1"/>
</dbReference>
<keyword evidence="3 6" id="KW-0479">Metal-binding</keyword>
<evidence type="ECO:0000256" key="2">
    <source>
        <dbReference type="ARBA" id="ARBA00022617"/>
    </source>
</evidence>
<feature type="chain" id="PRO_5032638264" evidence="8">
    <location>
        <begin position="35"/>
        <end position="540"/>
    </location>
</feature>
<dbReference type="SUPFAM" id="SSF46626">
    <property type="entry name" value="Cytochrome c"/>
    <property type="match status" value="2"/>
</dbReference>
<dbReference type="InterPro" id="IPR036909">
    <property type="entry name" value="Cyt_c-like_dom_sf"/>
</dbReference>
<dbReference type="AlphaFoldDB" id="A0A7T0BTW8"/>
<dbReference type="InterPro" id="IPR009056">
    <property type="entry name" value="Cyt_c-like_dom"/>
</dbReference>
<dbReference type="Proteomes" id="UP000594688">
    <property type="component" value="Chromosome"/>
</dbReference>
<dbReference type="GO" id="GO:0046872">
    <property type="term" value="F:metal ion binding"/>
    <property type="evidence" value="ECO:0007669"/>
    <property type="project" value="UniProtKB-KW"/>
</dbReference>
<dbReference type="EMBL" id="CP048685">
    <property type="protein sequence ID" value="QPJ60954.1"/>
    <property type="molecule type" value="Genomic_DNA"/>
</dbReference>
<dbReference type="KEGG" id="nli:G3M70_03230"/>
<organism evidence="10 11">
    <name type="scientific">Candidatus Nitronauta litoralis</name>
    <dbReference type="NCBI Taxonomy" id="2705533"/>
    <lineage>
        <taxon>Bacteria</taxon>
        <taxon>Pseudomonadati</taxon>
        <taxon>Nitrospinota/Tectimicrobiota group</taxon>
        <taxon>Nitrospinota</taxon>
        <taxon>Nitrospinia</taxon>
        <taxon>Nitrospinales</taxon>
        <taxon>Nitrospinaceae</taxon>
        <taxon>Candidatus Nitronauta</taxon>
    </lineage>
</organism>
<accession>A0A7T0BTW8</accession>
<protein>
    <submittedName>
        <fullName evidence="10">C-type cytochrome</fullName>
    </submittedName>
</protein>
<dbReference type="InterPro" id="IPR019020">
    <property type="entry name" value="Cyt-c552/DMSO_Rdtase_haem-bd"/>
</dbReference>
<dbReference type="PANTHER" id="PTHR33751:SF1">
    <property type="entry name" value="CBB3-TYPE CYTOCHROME C OXIDASE SUBUNIT FIXP"/>
    <property type="match status" value="1"/>
</dbReference>
<keyword evidence="8" id="KW-0732">Signal</keyword>
<proteinExistence type="predicted"/>
<dbReference type="Pfam" id="PF00034">
    <property type="entry name" value="Cytochrom_C"/>
    <property type="match status" value="1"/>
</dbReference>
<evidence type="ECO:0000313" key="10">
    <source>
        <dbReference type="EMBL" id="QPJ60954.1"/>
    </source>
</evidence>
<dbReference type="InterPro" id="IPR050597">
    <property type="entry name" value="Cytochrome_c_Oxidase_Subunit"/>
</dbReference>
<dbReference type="GO" id="GO:0020037">
    <property type="term" value="F:heme binding"/>
    <property type="evidence" value="ECO:0007669"/>
    <property type="project" value="InterPro"/>
</dbReference>
<evidence type="ECO:0000259" key="9">
    <source>
        <dbReference type="PROSITE" id="PS51007"/>
    </source>
</evidence>
<feature type="domain" description="Cytochrome c" evidence="9">
    <location>
        <begin position="69"/>
        <end position="164"/>
    </location>
</feature>
<evidence type="ECO:0000313" key="11">
    <source>
        <dbReference type="Proteomes" id="UP000594688"/>
    </source>
</evidence>
<evidence type="ECO:0000256" key="5">
    <source>
        <dbReference type="ARBA" id="ARBA00023004"/>
    </source>
</evidence>
<keyword evidence="5 6" id="KW-0408">Iron</keyword>
<feature type="domain" description="Cytochrome c" evidence="9">
    <location>
        <begin position="187"/>
        <end position="282"/>
    </location>
</feature>
<sequence length="540" mass="61489">MKRFIPSPCRTSRFVNAFPSLLLGFFLISGTAFAHSSSPAKPEKDHGHHGGNHQSHGEGGMIMRDGKQYRRGAGETVYKHMCVFCHGADGNGGGRATSYLYPWPRDFRKGIYKHRSTPSGSLPVDEDIYQTIMKGVPGTAMPAWKSALSEEEAWSVIEYIKKFSPRFENEKPKEPIKINQVPPTTTEASAHGKKLYEELRCQRCHGTDLKGEGPMASDLFDIWDHRAFVYDLTNPNTYKWGFNKKEIFMTLSTGVDGTPMKSYHHLTESERWDLAAFVESKVKKDTFQPAEYEIDLNVKKITSELDDEPENTIWNDVPINEVKLVPLNARRDPINRVQLQSLMNDEDIAFRVSWDDPVPNHTSSRHQDFKDAIALEFALGSVTLHTHGHNEPFFGMGNRGKPVNIWQWRADWQKEIETKKALEYATDEHMDMDVMIFGGEVNPVDSLSPFREVPIEELNAEGFGTLTPQPKTKQNITGKGVYKDGKWTVVFRRTLDSLNKWDVKFTSGHPILMGFAVWDGKLQDRNGRKTISMWQRLNLP</sequence>
<dbReference type="Pfam" id="PF13442">
    <property type="entry name" value="Cytochrome_CBB3"/>
    <property type="match status" value="1"/>
</dbReference>
<dbReference type="PROSITE" id="PS51007">
    <property type="entry name" value="CYTC"/>
    <property type="match status" value="2"/>
</dbReference>
<gene>
    <name evidence="10" type="ORF">G3M70_03230</name>
</gene>
<dbReference type="Gene3D" id="2.60.40.1190">
    <property type="match status" value="1"/>
</dbReference>
<keyword evidence="4" id="KW-0249">Electron transport</keyword>
<feature type="region of interest" description="Disordered" evidence="7">
    <location>
        <begin position="37"/>
        <end position="61"/>
    </location>
</feature>
<evidence type="ECO:0000256" key="4">
    <source>
        <dbReference type="ARBA" id="ARBA00022982"/>
    </source>
</evidence>
<dbReference type="GO" id="GO:0009055">
    <property type="term" value="F:electron transfer activity"/>
    <property type="evidence" value="ECO:0007669"/>
    <property type="project" value="InterPro"/>
</dbReference>
<evidence type="ECO:0000256" key="7">
    <source>
        <dbReference type="SAM" id="MobiDB-lite"/>
    </source>
</evidence>
<keyword evidence="1" id="KW-0813">Transport</keyword>
<reference evidence="10 11" key="1">
    <citation type="submission" date="2020-02" db="EMBL/GenBank/DDBJ databases">
        <title>Genomic and physiological characterization of two novel Nitrospinaceae genera.</title>
        <authorList>
            <person name="Mueller A.J."/>
            <person name="Jung M.-Y."/>
            <person name="Strachan C.R."/>
            <person name="Herbold C.W."/>
            <person name="Kirkegaard R.H."/>
            <person name="Daims H."/>
        </authorList>
    </citation>
    <scope>NUCLEOTIDE SEQUENCE [LARGE SCALE GENOMIC DNA]</scope>
    <source>
        <strain evidence="10">EB</strain>
    </source>
</reference>
<name>A0A7T0BTW8_9BACT</name>
<evidence type="ECO:0000256" key="6">
    <source>
        <dbReference type="PROSITE-ProRule" id="PRU00433"/>
    </source>
</evidence>
<feature type="signal peptide" evidence="8">
    <location>
        <begin position="1"/>
        <end position="34"/>
    </location>
</feature>